<reference evidence="2 3" key="1">
    <citation type="journal article" date="2014" name="Agronomy (Basel)">
        <title>A Draft Genome Sequence for Ensete ventricosum, the Drought-Tolerant Tree Against Hunger.</title>
        <authorList>
            <person name="Harrison J."/>
            <person name="Moore K.A."/>
            <person name="Paszkiewicz K."/>
            <person name="Jones T."/>
            <person name="Grant M."/>
            <person name="Ambacheew D."/>
            <person name="Muzemil S."/>
            <person name="Studholme D.J."/>
        </authorList>
    </citation>
    <scope>NUCLEOTIDE SEQUENCE [LARGE SCALE GENOMIC DNA]</scope>
</reference>
<feature type="region of interest" description="Disordered" evidence="1">
    <location>
        <begin position="97"/>
        <end position="134"/>
    </location>
</feature>
<sequence>MRNSEASIKEVNVTANLDHDHLLAKTTLEGGDVLGDPTNRDRSLPDIRIREGEARKRRSSVGLGAIEPKDPLLENRLEDHRPGRTRSFGTLSLVHRRLIRSPTSPDPTPAPAPARARTLHDATPPPPPPPLKPPHVEFDLERAWELQLLGAASVTIRRPGRRHIYRLGLLGAYLKKNRHAS</sequence>
<dbReference type="EMBL" id="AMZH03019781">
    <property type="protein sequence ID" value="RRT39913.1"/>
    <property type="molecule type" value="Genomic_DNA"/>
</dbReference>
<gene>
    <name evidence="2" type="ORF">B296_00042823</name>
</gene>
<comment type="caution">
    <text evidence="2">The sequence shown here is derived from an EMBL/GenBank/DDBJ whole genome shotgun (WGS) entry which is preliminary data.</text>
</comment>
<dbReference type="Proteomes" id="UP000287651">
    <property type="component" value="Unassembled WGS sequence"/>
</dbReference>
<name>A0A426XKD0_ENSVE</name>
<proteinExistence type="predicted"/>
<accession>A0A426XKD0</accession>
<evidence type="ECO:0000313" key="3">
    <source>
        <dbReference type="Proteomes" id="UP000287651"/>
    </source>
</evidence>
<protein>
    <submittedName>
        <fullName evidence="2">Uncharacterized protein</fullName>
    </submittedName>
</protein>
<feature type="compositionally biased region" description="Pro residues" evidence="1">
    <location>
        <begin position="123"/>
        <end position="133"/>
    </location>
</feature>
<evidence type="ECO:0000313" key="2">
    <source>
        <dbReference type="EMBL" id="RRT39913.1"/>
    </source>
</evidence>
<evidence type="ECO:0000256" key="1">
    <source>
        <dbReference type="SAM" id="MobiDB-lite"/>
    </source>
</evidence>
<dbReference type="AlphaFoldDB" id="A0A426XKD0"/>
<organism evidence="2 3">
    <name type="scientific">Ensete ventricosum</name>
    <name type="common">Abyssinian banana</name>
    <name type="synonym">Musa ensete</name>
    <dbReference type="NCBI Taxonomy" id="4639"/>
    <lineage>
        <taxon>Eukaryota</taxon>
        <taxon>Viridiplantae</taxon>
        <taxon>Streptophyta</taxon>
        <taxon>Embryophyta</taxon>
        <taxon>Tracheophyta</taxon>
        <taxon>Spermatophyta</taxon>
        <taxon>Magnoliopsida</taxon>
        <taxon>Liliopsida</taxon>
        <taxon>Zingiberales</taxon>
        <taxon>Musaceae</taxon>
        <taxon>Ensete</taxon>
    </lineage>
</organism>